<evidence type="ECO:0000259" key="4">
    <source>
        <dbReference type="PROSITE" id="PS50048"/>
    </source>
</evidence>
<evidence type="ECO:0000256" key="1">
    <source>
        <dbReference type="ARBA" id="ARBA00022723"/>
    </source>
</evidence>
<evidence type="ECO:0000313" key="5">
    <source>
        <dbReference type="EMBL" id="KXJ97623.1"/>
    </source>
</evidence>
<evidence type="ECO:0000313" key="6">
    <source>
        <dbReference type="Proteomes" id="UP000070501"/>
    </source>
</evidence>
<dbReference type="InterPro" id="IPR001138">
    <property type="entry name" value="Zn2Cys6_DnaBD"/>
</dbReference>
<dbReference type="Gene3D" id="4.10.240.10">
    <property type="entry name" value="Zn(2)-C6 fungal-type DNA-binding domain"/>
    <property type="match status" value="1"/>
</dbReference>
<dbReference type="InterPro" id="IPR053187">
    <property type="entry name" value="Notoamide_regulator"/>
</dbReference>
<dbReference type="AlphaFoldDB" id="A0A136JKF6"/>
<protein>
    <recommendedName>
        <fullName evidence="4">Zn(2)-C6 fungal-type domain-containing protein</fullName>
    </recommendedName>
</protein>
<dbReference type="InParanoid" id="A0A136JKF6"/>
<feature type="domain" description="Zn(2)-C6 fungal-type" evidence="4">
    <location>
        <begin position="59"/>
        <end position="89"/>
    </location>
</feature>
<evidence type="ECO:0000256" key="3">
    <source>
        <dbReference type="SAM" id="MobiDB-lite"/>
    </source>
</evidence>
<dbReference type="SMART" id="SM00066">
    <property type="entry name" value="GAL4"/>
    <property type="match status" value="1"/>
</dbReference>
<dbReference type="SUPFAM" id="SSF57701">
    <property type="entry name" value="Zn2/Cys6 DNA-binding domain"/>
    <property type="match status" value="1"/>
</dbReference>
<dbReference type="Pfam" id="PF00172">
    <property type="entry name" value="Zn_clus"/>
    <property type="match status" value="1"/>
</dbReference>
<feature type="region of interest" description="Disordered" evidence="3">
    <location>
        <begin position="1"/>
        <end position="20"/>
    </location>
</feature>
<keyword evidence="6" id="KW-1185">Reference proteome</keyword>
<dbReference type="OrthoDB" id="426882at2759"/>
<dbReference type="GO" id="GO:0006351">
    <property type="term" value="P:DNA-templated transcription"/>
    <property type="evidence" value="ECO:0007669"/>
    <property type="project" value="InterPro"/>
</dbReference>
<organism evidence="5 6">
    <name type="scientific">Microdochium bolleyi</name>
    <dbReference type="NCBI Taxonomy" id="196109"/>
    <lineage>
        <taxon>Eukaryota</taxon>
        <taxon>Fungi</taxon>
        <taxon>Dikarya</taxon>
        <taxon>Ascomycota</taxon>
        <taxon>Pezizomycotina</taxon>
        <taxon>Sordariomycetes</taxon>
        <taxon>Xylariomycetidae</taxon>
        <taxon>Xylariales</taxon>
        <taxon>Microdochiaceae</taxon>
        <taxon>Microdochium</taxon>
    </lineage>
</organism>
<dbReference type="PANTHER" id="PTHR47256">
    <property type="entry name" value="ZN(II)2CYS6 TRANSCRIPTION FACTOR (EUROFUNG)-RELATED"/>
    <property type="match status" value="1"/>
</dbReference>
<keyword evidence="1" id="KW-0479">Metal-binding</keyword>
<accession>A0A136JKF6</accession>
<dbReference type="Proteomes" id="UP000070501">
    <property type="component" value="Unassembled WGS sequence"/>
</dbReference>
<dbReference type="EMBL" id="KQ964245">
    <property type="protein sequence ID" value="KXJ97623.1"/>
    <property type="molecule type" value="Genomic_DNA"/>
</dbReference>
<dbReference type="GO" id="GO:0008270">
    <property type="term" value="F:zinc ion binding"/>
    <property type="evidence" value="ECO:0007669"/>
    <property type="project" value="InterPro"/>
</dbReference>
<reference evidence="6" key="1">
    <citation type="submission" date="2016-02" db="EMBL/GenBank/DDBJ databases">
        <title>Draft genome sequence of Microdochium bolleyi, a fungal endophyte of beachgrass.</title>
        <authorList>
            <consortium name="DOE Joint Genome Institute"/>
            <person name="David A.S."/>
            <person name="May G."/>
            <person name="Haridas S."/>
            <person name="Lim J."/>
            <person name="Wang M."/>
            <person name="Labutti K."/>
            <person name="Lipzen A."/>
            <person name="Barry K."/>
            <person name="Grigoriev I.V."/>
        </authorList>
    </citation>
    <scope>NUCLEOTIDE SEQUENCE [LARGE SCALE GENOMIC DNA]</scope>
    <source>
        <strain evidence="6">J235TASD1</strain>
    </source>
</reference>
<dbReference type="STRING" id="196109.A0A136JKF6"/>
<dbReference type="PANTHER" id="PTHR47256:SF1">
    <property type="entry name" value="ZN(II)2CYS6 TRANSCRIPTION FACTOR (EUROFUNG)"/>
    <property type="match status" value="1"/>
</dbReference>
<feature type="compositionally biased region" description="Polar residues" evidence="3">
    <location>
        <begin position="1"/>
        <end position="15"/>
    </location>
</feature>
<dbReference type="PROSITE" id="PS50048">
    <property type="entry name" value="ZN2_CY6_FUNGAL_2"/>
    <property type="match status" value="1"/>
</dbReference>
<gene>
    <name evidence="5" type="ORF">Micbo1qcDRAFT_230227</name>
</gene>
<dbReference type="CDD" id="cd12148">
    <property type="entry name" value="fungal_TF_MHR"/>
    <property type="match status" value="1"/>
</dbReference>
<dbReference type="InterPro" id="IPR036864">
    <property type="entry name" value="Zn2-C6_fun-type_DNA-bd_sf"/>
</dbReference>
<dbReference type="CDD" id="cd00067">
    <property type="entry name" value="GAL4"/>
    <property type="match status" value="1"/>
</dbReference>
<dbReference type="Pfam" id="PF04082">
    <property type="entry name" value="Fungal_trans"/>
    <property type="match status" value="1"/>
</dbReference>
<proteinExistence type="predicted"/>
<feature type="region of interest" description="Disordered" evidence="3">
    <location>
        <begin position="712"/>
        <end position="769"/>
    </location>
</feature>
<sequence>MTSRVAMEASNSTGGAYQADAHGRPLLRPLLPALSPDPVHDTPMLKGMVRRTGVPARAACHACRRRKSRCSGGRPKCASCQARNVDCVYDTASKGETRVQALKRKFVELNEKDSSHRKVYDLLATLPLPEARALFDRLRQTDGADTLLRLFNDGDLLVQLKLTPESRSRYEFPYRREMPATVMEFDNPYLNSLVYECSLRNSGTHDSLETIDVAFEAYRDMYLKPFHAATVVDPLLDAVEPSKWTNVSKDDALMRRILAAYFMNEYQSLPAFHKDYFLKDMAEGRHRFCSRLLVNTVLAMGCICYNAIPKRYEHWNPQNLVYQFMNEAKRLWELEAHKLKLTTIQAGPILNVIHNMCCQDKLGWAYTMQSVTMAHSLGLFSPASRSPSSRQYTKREQDARDFTAWCIFTFQTLHCLLLFDAPLMLKPPDIPLPDPTTDADWYSEVWFKYPTRDRLCPASFGQLFRARAAIRVITNDILLACYGDHTPTRHLSIEQASMFNYRLEAWYNALPRVLNAKKSVLPSHLLLHINYQNVLINIHGPFLQAGPFADGYDPYLSREAALMRLETLLRLYYLRHGFDVADAFVIQPLSLMAFENLQKLQANPYGPRSDAIRSSLILAAKGLWDQGQSCYVSRTTLCLLRKRLLQQGPSELQAEAELQTLDKESNITIEPDAAHHMQIREVRSRWPPSMHSITDDPEGQRLSALVERYMSIEGDSDSEDEGDRRDDFMDDDNGYGSTHEQAAVQAELSGRSPGTMTTNTSTTQVESPS</sequence>
<evidence type="ECO:0000256" key="2">
    <source>
        <dbReference type="ARBA" id="ARBA00023242"/>
    </source>
</evidence>
<dbReference type="GO" id="GO:0000981">
    <property type="term" value="F:DNA-binding transcription factor activity, RNA polymerase II-specific"/>
    <property type="evidence" value="ECO:0007669"/>
    <property type="project" value="InterPro"/>
</dbReference>
<dbReference type="GO" id="GO:0003677">
    <property type="term" value="F:DNA binding"/>
    <property type="evidence" value="ECO:0007669"/>
    <property type="project" value="InterPro"/>
</dbReference>
<dbReference type="InterPro" id="IPR007219">
    <property type="entry name" value="XnlR_reg_dom"/>
</dbReference>
<name>A0A136JKF6_9PEZI</name>
<dbReference type="PROSITE" id="PS00463">
    <property type="entry name" value="ZN2_CY6_FUNGAL_1"/>
    <property type="match status" value="1"/>
</dbReference>
<keyword evidence="2" id="KW-0539">Nucleus</keyword>